<sequence length="260" mass="29855">MDTLKLSIEELIFCFYSEGLFEQGMSLKQAYFPDMTEEQLEFIFEISCRSLLAKDVLEYKAHQYKLKEPCKPFIQALNDAEYTIKASKFSGEAEESVSYHVASQGLFAHQLIHEQQVHHISSLSSKEDILEQTVQFLNIKEAQEAKGTVLTLQNDQFEQLLKGASEDQALADEYLVKYADHPQASSFIQDLVLRQGKMDSVMYIEYDLHNAPDVKDLMFVIPGTFHTWFVEGSTRNEFSVTSAEKEKISDIILRESRLLK</sequence>
<evidence type="ECO:0000313" key="2">
    <source>
        <dbReference type="Proteomes" id="UP000324326"/>
    </source>
</evidence>
<proteinExistence type="predicted"/>
<accession>A0A5M8RIU9</accession>
<evidence type="ECO:0000313" key="1">
    <source>
        <dbReference type="EMBL" id="KAA6447350.1"/>
    </source>
</evidence>
<dbReference type="AlphaFoldDB" id="A0A5M8RIU9"/>
<dbReference type="RefSeq" id="WP_148959141.1">
    <property type="nucleotide sequence ID" value="NZ_QSND01000006.1"/>
</dbReference>
<comment type="caution">
    <text evidence="1">The sequence shown here is derived from an EMBL/GenBank/DDBJ whole genome shotgun (WGS) entry which is preliminary data.</text>
</comment>
<dbReference type="EMBL" id="QSND01000006">
    <property type="protein sequence ID" value="KAA6447350.1"/>
    <property type="molecule type" value="Genomic_DNA"/>
</dbReference>
<protein>
    <submittedName>
        <fullName evidence="1">Uncharacterized protein</fullName>
    </submittedName>
</protein>
<name>A0A5M8RIU9_9BACI</name>
<reference evidence="1 2" key="1">
    <citation type="submission" date="2018-08" db="EMBL/GenBank/DDBJ databases">
        <title>Bacillus phenotypic plasticity.</title>
        <authorList>
            <person name="Hurtado E."/>
        </authorList>
    </citation>
    <scope>NUCLEOTIDE SEQUENCE [LARGE SCALE GENOMIC DNA]</scope>
    <source>
        <strain evidence="1 2">427</strain>
    </source>
</reference>
<organism evidence="1 2">
    <name type="scientific">Bacillus swezeyi</name>
    <dbReference type="NCBI Taxonomy" id="1925020"/>
    <lineage>
        <taxon>Bacteria</taxon>
        <taxon>Bacillati</taxon>
        <taxon>Bacillota</taxon>
        <taxon>Bacilli</taxon>
        <taxon>Bacillales</taxon>
        <taxon>Bacillaceae</taxon>
        <taxon>Bacillus</taxon>
    </lineage>
</organism>
<dbReference type="STRING" id="1925020.BTA30_04410"/>
<gene>
    <name evidence="1" type="ORF">DX927_22740</name>
</gene>
<dbReference type="Proteomes" id="UP000324326">
    <property type="component" value="Unassembled WGS sequence"/>
</dbReference>